<evidence type="ECO:0000313" key="2">
    <source>
        <dbReference type="EMBL" id="MFC5505161.1"/>
    </source>
</evidence>
<evidence type="ECO:0000259" key="1">
    <source>
        <dbReference type="Pfam" id="PF07157"/>
    </source>
</evidence>
<dbReference type="Pfam" id="PF07157">
    <property type="entry name" value="DNA_circ_N"/>
    <property type="match status" value="1"/>
</dbReference>
<dbReference type="InterPro" id="IPR009826">
    <property type="entry name" value="DNA_circ_N"/>
</dbReference>
<gene>
    <name evidence="2" type="ORF">ACFPN9_07815</name>
</gene>
<comment type="caution">
    <text evidence="2">The sequence shown here is derived from an EMBL/GenBank/DDBJ whole genome shotgun (WGS) entry which is preliminary data.</text>
</comment>
<proteinExistence type="predicted"/>
<dbReference type="EMBL" id="JBHSLU010000012">
    <property type="protein sequence ID" value="MFC5505161.1"/>
    <property type="molecule type" value="Genomic_DNA"/>
</dbReference>
<evidence type="ECO:0000313" key="3">
    <source>
        <dbReference type="Proteomes" id="UP001596060"/>
    </source>
</evidence>
<feature type="domain" description="DNA circulation N-terminal" evidence="1">
    <location>
        <begin position="8"/>
        <end position="89"/>
    </location>
</feature>
<dbReference type="RefSeq" id="WP_377816272.1">
    <property type="nucleotide sequence ID" value="NZ_JBHSLU010000012.1"/>
</dbReference>
<protein>
    <submittedName>
        <fullName evidence="2">DNA circularization N-terminal domain-containing protein</fullName>
    </submittedName>
</protein>
<name>A0ABW0NXE6_9HYPH</name>
<accession>A0ABW0NXE6</accession>
<organism evidence="2 3">
    <name type="scientific">Bosea massiliensis</name>
    <dbReference type="NCBI Taxonomy" id="151419"/>
    <lineage>
        <taxon>Bacteria</taxon>
        <taxon>Pseudomonadati</taxon>
        <taxon>Pseudomonadota</taxon>
        <taxon>Alphaproteobacteria</taxon>
        <taxon>Hyphomicrobiales</taxon>
        <taxon>Boseaceae</taxon>
        <taxon>Bosea</taxon>
    </lineage>
</organism>
<dbReference type="Proteomes" id="UP001596060">
    <property type="component" value="Unassembled WGS sequence"/>
</dbReference>
<keyword evidence="3" id="KW-1185">Reference proteome</keyword>
<sequence>MATPGGFLRPASFRGVPFYARRDTRPFPRSLQIDEYPASDRWSVIDLGRKAVTYRVDAYVADEGNVEARMRALEAALEAPGAGLLILPQRRPVMAWARAPESSWEADKLGYFTFRVEFVEDGPAAGTGLSLGLAERLIVDALGTVASLATAAGVRLDSVAADLRGPGLYEAAAFTREGAARLVALKADALAITAETEVVEAVQTAAGWSGQAAIAEALSVAGDAGLTALEDRAAT</sequence>
<reference evidence="3" key="1">
    <citation type="journal article" date="2019" name="Int. J. Syst. Evol. Microbiol.">
        <title>The Global Catalogue of Microorganisms (GCM) 10K type strain sequencing project: providing services to taxonomists for standard genome sequencing and annotation.</title>
        <authorList>
            <consortium name="The Broad Institute Genomics Platform"/>
            <consortium name="The Broad Institute Genome Sequencing Center for Infectious Disease"/>
            <person name="Wu L."/>
            <person name="Ma J."/>
        </authorList>
    </citation>
    <scope>NUCLEOTIDE SEQUENCE [LARGE SCALE GENOMIC DNA]</scope>
    <source>
        <strain evidence="3">CCUG 43117</strain>
    </source>
</reference>